<dbReference type="CDD" id="cd02440">
    <property type="entry name" value="AdoMet_MTases"/>
    <property type="match status" value="1"/>
</dbReference>
<dbReference type="Proteomes" id="UP001165041">
    <property type="component" value="Unassembled WGS sequence"/>
</dbReference>
<dbReference type="PANTHER" id="PTHR43591">
    <property type="entry name" value="METHYLTRANSFERASE"/>
    <property type="match status" value="1"/>
</dbReference>
<dbReference type="SUPFAM" id="SSF53335">
    <property type="entry name" value="S-adenosyl-L-methionine-dependent methyltransferases"/>
    <property type="match status" value="1"/>
</dbReference>
<gene>
    <name evidence="1" type="ORF">Kpho02_55920</name>
</gene>
<dbReference type="Pfam" id="PF13489">
    <property type="entry name" value="Methyltransf_23"/>
    <property type="match status" value="1"/>
</dbReference>
<dbReference type="EMBL" id="BSSA01000024">
    <property type="protein sequence ID" value="GLW73293.1"/>
    <property type="molecule type" value="Genomic_DNA"/>
</dbReference>
<evidence type="ECO:0000313" key="2">
    <source>
        <dbReference type="Proteomes" id="UP001165041"/>
    </source>
</evidence>
<evidence type="ECO:0008006" key="3">
    <source>
        <dbReference type="Google" id="ProtNLM"/>
    </source>
</evidence>
<comment type="caution">
    <text evidence="1">The sequence shown here is derived from an EMBL/GenBank/DDBJ whole genome shotgun (WGS) entry which is preliminary data.</text>
</comment>
<dbReference type="Gene3D" id="3.40.50.150">
    <property type="entry name" value="Vaccinia Virus protein VP39"/>
    <property type="match status" value="1"/>
</dbReference>
<dbReference type="AlphaFoldDB" id="A0A9W6V4H6"/>
<protein>
    <recommendedName>
        <fullName evidence="3">Methyltransferase</fullName>
    </recommendedName>
</protein>
<accession>A0A9W6V4H6</accession>
<evidence type="ECO:0000313" key="1">
    <source>
        <dbReference type="EMBL" id="GLW73293.1"/>
    </source>
</evidence>
<sequence>MAGVDVGADAGVGVDAVRGSGAYLFDNGSAHAAGQHRCLAAWLDPLSFGVLRAGGVRPGMRCLDVGTGAGSVALWLAERVAPGGSVLATDLVPLPVPVRPGLTALRHDVVRDDLPAGAFDLVHARLVLSHLPEREAVLARLFTALRPGGVLHLLEFDAEYAPVLTAPDERARELYERYQQAKLRAFRARGSHQGWGRECAGALVRAGFTGVEAEVRVGTLAPGTPQLEMQLHNTWHLREALLREGLGEDELAELRGLFADPRFRACSNVVYAVRGRRP</sequence>
<organism evidence="1 2">
    <name type="scientific">Kitasatospora phosalacinea</name>
    <dbReference type="NCBI Taxonomy" id="2065"/>
    <lineage>
        <taxon>Bacteria</taxon>
        <taxon>Bacillati</taxon>
        <taxon>Actinomycetota</taxon>
        <taxon>Actinomycetes</taxon>
        <taxon>Kitasatosporales</taxon>
        <taxon>Streptomycetaceae</taxon>
        <taxon>Kitasatospora</taxon>
    </lineage>
</organism>
<name>A0A9W6V4H6_9ACTN</name>
<dbReference type="RefSeq" id="WP_285738941.1">
    <property type="nucleotide sequence ID" value="NZ_BSSA01000024.1"/>
</dbReference>
<reference evidence="1" key="1">
    <citation type="submission" date="2023-02" db="EMBL/GenBank/DDBJ databases">
        <title>Kitasatospora phosalacinea NBRC 14627.</title>
        <authorList>
            <person name="Ichikawa N."/>
            <person name="Sato H."/>
            <person name="Tonouchi N."/>
        </authorList>
    </citation>
    <scope>NUCLEOTIDE SEQUENCE</scope>
    <source>
        <strain evidence="1">NBRC 14627</strain>
    </source>
</reference>
<dbReference type="InterPro" id="IPR029063">
    <property type="entry name" value="SAM-dependent_MTases_sf"/>
</dbReference>
<proteinExistence type="predicted"/>